<reference evidence="2" key="1">
    <citation type="journal article" date="2011" name="Plant Physiol.">
        <title>Comprehensive sequence analysis of 24,783 barley full-length cDNAs derived from 12 clone libraries.</title>
        <authorList>
            <person name="Matsumoto T."/>
            <person name="Tanaka T."/>
            <person name="Sakai H."/>
            <person name="Amano N."/>
            <person name="Kanamori H."/>
            <person name="Kurita K."/>
            <person name="Kikuta A."/>
            <person name="Kamiya K."/>
            <person name="Yamamoto M."/>
            <person name="Ikawa H."/>
            <person name="Fujii N."/>
            <person name="Hori K."/>
            <person name="Itoh T."/>
            <person name="Sato K."/>
        </authorList>
    </citation>
    <scope>NUCLEOTIDE SEQUENCE</scope>
    <source>
        <tissue evidence="2">Shoot</tissue>
    </source>
</reference>
<accession>F2D8V9</accession>
<dbReference type="EMBL" id="AK360321">
    <property type="protein sequence ID" value="BAJ91530.1"/>
    <property type="molecule type" value="mRNA"/>
</dbReference>
<name>F2D8V9_HORVV</name>
<sequence length="164" mass="18146">MEALSPMDSPAEGGADREEVINGGITGAVDWGMFKAEARRILRAAPDQKKVWEQMKRRIDELLSGNPGVNGGDRMGKKPDMRKESMANPWSILEEPTGKVKPSHLDGFEIHTQIGLSNSLLDKDKVVLFYNKERNVSQKIDDLCAFRGKGVIRGLKGILNKSNV</sequence>
<organism evidence="2">
    <name type="scientific">Hordeum vulgare subsp. vulgare</name>
    <name type="common">Domesticated barley</name>
    <dbReference type="NCBI Taxonomy" id="112509"/>
    <lineage>
        <taxon>Eukaryota</taxon>
        <taxon>Viridiplantae</taxon>
        <taxon>Streptophyta</taxon>
        <taxon>Embryophyta</taxon>
        <taxon>Tracheophyta</taxon>
        <taxon>Spermatophyta</taxon>
        <taxon>Magnoliopsida</taxon>
        <taxon>Liliopsida</taxon>
        <taxon>Poales</taxon>
        <taxon>Poaceae</taxon>
        <taxon>BOP clade</taxon>
        <taxon>Pooideae</taxon>
        <taxon>Triticodae</taxon>
        <taxon>Triticeae</taxon>
        <taxon>Hordeinae</taxon>
        <taxon>Hordeum</taxon>
    </lineage>
</organism>
<protein>
    <submittedName>
        <fullName evidence="2">Predicted protein</fullName>
    </submittedName>
</protein>
<feature type="region of interest" description="Disordered" evidence="1">
    <location>
        <begin position="63"/>
        <end position="82"/>
    </location>
</feature>
<proteinExistence type="evidence at transcript level"/>
<feature type="region of interest" description="Disordered" evidence="1">
    <location>
        <begin position="1"/>
        <end position="20"/>
    </location>
</feature>
<evidence type="ECO:0000313" key="2">
    <source>
        <dbReference type="EMBL" id="BAJ91530.1"/>
    </source>
</evidence>
<evidence type="ECO:0000256" key="1">
    <source>
        <dbReference type="SAM" id="MobiDB-lite"/>
    </source>
</evidence>
<dbReference type="AlphaFoldDB" id="F2D8V9"/>